<protein>
    <recommendedName>
        <fullName evidence="3">DUF1127 domain-containing protein</fullName>
    </recommendedName>
</protein>
<organism evidence="1 2">
    <name type="scientific">Rhizobium halophytocola</name>
    <dbReference type="NCBI Taxonomy" id="735519"/>
    <lineage>
        <taxon>Bacteria</taxon>
        <taxon>Pseudomonadati</taxon>
        <taxon>Pseudomonadota</taxon>
        <taxon>Alphaproteobacteria</taxon>
        <taxon>Hyphomicrobiales</taxon>
        <taxon>Rhizobiaceae</taxon>
        <taxon>Rhizobium/Agrobacterium group</taxon>
        <taxon>Rhizobium</taxon>
    </lineage>
</organism>
<dbReference type="Proteomes" id="UP000759443">
    <property type="component" value="Unassembled WGS sequence"/>
</dbReference>
<gene>
    <name evidence="1" type="ORF">J2Z17_002279</name>
</gene>
<keyword evidence="2" id="KW-1185">Reference proteome</keyword>
<comment type="caution">
    <text evidence="1">The sequence shown here is derived from an EMBL/GenBank/DDBJ whole genome shotgun (WGS) entry which is preliminary data.</text>
</comment>
<dbReference type="RefSeq" id="WP_209944960.1">
    <property type="nucleotide sequence ID" value="NZ_JAGGJU010000005.1"/>
</dbReference>
<accession>A0ABS4DYT2</accession>
<sequence>MCTTDQPIAHAPVMTPQTFVSRLTRWIARTGLAVLRRRSDRRHNPFSDLDDYMRRDIGQAGYYDPAEQLNRDRMIAMAMLYSRH</sequence>
<name>A0ABS4DYT2_9HYPH</name>
<evidence type="ECO:0008006" key="3">
    <source>
        <dbReference type="Google" id="ProtNLM"/>
    </source>
</evidence>
<reference evidence="1 2" key="1">
    <citation type="submission" date="2021-03" db="EMBL/GenBank/DDBJ databases">
        <title>Genomic Encyclopedia of Type Strains, Phase IV (KMG-IV): sequencing the most valuable type-strain genomes for metagenomic binning, comparative biology and taxonomic classification.</title>
        <authorList>
            <person name="Goeker M."/>
        </authorList>
    </citation>
    <scope>NUCLEOTIDE SEQUENCE [LARGE SCALE GENOMIC DNA]</scope>
    <source>
        <strain evidence="1 2">DSM 21600</strain>
    </source>
</reference>
<evidence type="ECO:0000313" key="2">
    <source>
        <dbReference type="Proteomes" id="UP000759443"/>
    </source>
</evidence>
<dbReference type="EMBL" id="JAGGJU010000005">
    <property type="protein sequence ID" value="MBP1850842.1"/>
    <property type="molecule type" value="Genomic_DNA"/>
</dbReference>
<evidence type="ECO:0000313" key="1">
    <source>
        <dbReference type="EMBL" id="MBP1850842.1"/>
    </source>
</evidence>
<proteinExistence type="predicted"/>